<dbReference type="AlphaFoldDB" id="A0A344TGV7"/>
<dbReference type="OrthoDB" id="608366at2"/>
<accession>A0A344TGV7</accession>
<proteinExistence type="predicted"/>
<dbReference type="InterPro" id="IPR045455">
    <property type="entry name" value="NrS-1_pol-like_helicase"/>
</dbReference>
<sequence>MSKTTNIPDKKQVNKLKSEPKTSGIQGGTTTEEEDEKTKQNLKEKAKNYIRIADSYYKIVYRPDKEGKPLKDYLKLNKGTIIDDHTHGVIKYISKYDDFCMVASHTNYRQVINGFYNEYSELTHKPKEGNCNTILGIIQHVFGEAYYDFALDYLQLLYTNPYERLPILLLESQEKNTGKSTFANVVYKIFQDNAIKIGNNDLQSDFNSVWVKRLAIIVDETSLEKKGITQMLKRFSTETGKVTVNEKNKAQSEVDFFGKFIFVSNEEGKALFIERGDPRWAVFKVPTFAEKGIKDNPLIELLIEKEIPHFLHFLVNRKLCYKKESRMYFAPVVYQTAQLQLYYDNSISRVGRMIKQLIIDTFDIYPEEQLLSFGIADIVDELKVELKNITREQVKYAVERELKLESEERGRYTYHSRKIAEMSKEPFLGKIPQNKSYYNFHKFDAESWKSTNDSL</sequence>
<dbReference type="InterPro" id="IPR027417">
    <property type="entry name" value="P-loop_NTPase"/>
</dbReference>
<dbReference type="EMBL" id="CP030850">
    <property type="protein sequence ID" value="AXE17878.1"/>
    <property type="molecule type" value="Genomic_DNA"/>
</dbReference>
<protein>
    <recommendedName>
        <fullName evidence="2">NrS-1 polymerase-like helicase domain-containing protein</fullName>
    </recommendedName>
</protein>
<evidence type="ECO:0000256" key="1">
    <source>
        <dbReference type="SAM" id="MobiDB-lite"/>
    </source>
</evidence>
<feature type="region of interest" description="Disordered" evidence="1">
    <location>
        <begin position="1"/>
        <end position="42"/>
    </location>
</feature>
<name>A0A344TGV7_9BACT</name>
<dbReference type="Proteomes" id="UP000251993">
    <property type="component" value="Chromosome"/>
</dbReference>
<organism evidence="3 4">
    <name type="scientific">Runella rosea</name>
    <dbReference type="NCBI Taxonomy" id="2259595"/>
    <lineage>
        <taxon>Bacteria</taxon>
        <taxon>Pseudomonadati</taxon>
        <taxon>Bacteroidota</taxon>
        <taxon>Cytophagia</taxon>
        <taxon>Cytophagales</taxon>
        <taxon>Spirosomataceae</taxon>
        <taxon>Runella</taxon>
    </lineage>
</organism>
<dbReference type="KEGG" id="run:DR864_09110"/>
<evidence type="ECO:0000313" key="3">
    <source>
        <dbReference type="EMBL" id="AXE17878.1"/>
    </source>
</evidence>
<dbReference type="RefSeq" id="WP_114066663.1">
    <property type="nucleotide sequence ID" value="NZ_CP030850.1"/>
</dbReference>
<feature type="domain" description="NrS-1 polymerase-like helicase" evidence="2">
    <location>
        <begin position="171"/>
        <end position="269"/>
    </location>
</feature>
<evidence type="ECO:0000313" key="4">
    <source>
        <dbReference type="Proteomes" id="UP000251993"/>
    </source>
</evidence>
<dbReference type="Gene3D" id="3.40.50.300">
    <property type="entry name" value="P-loop containing nucleotide triphosphate hydrolases"/>
    <property type="match status" value="1"/>
</dbReference>
<keyword evidence="4" id="KW-1185">Reference proteome</keyword>
<feature type="compositionally biased region" description="Basic and acidic residues" evidence="1">
    <location>
        <begin position="8"/>
        <end position="20"/>
    </location>
</feature>
<dbReference type="Pfam" id="PF19263">
    <property type="entry name" value="DUF5906"/>
    <property type="match status" value="1"/>
</dbReference>
<reference evidence="3 4" key="1">
    <citation type="submission" date="2018-07" db="EMBL/GenBank/DDBJ databases">
        <title>Genome sequencing of Runella.</title>
        <authorList>
            <person name="Baek M.-G."/>
            <person name="Yi H."/>
        </authorList>
    </citation>
    <scope>NUCLEOTIDE SEQUENCE [LARGE SCALE GENOMIC DNA]</scope>
    <source>
        <strain evidence="3 4">HYN0085</strain>
    </source>
</reference>
<gene>
    <name evidence="3" type="ORF">DR864_09110</name>
</gene>
<evidence type="ECO:0000259" key="2">
    <source>
        <dbReference type="Pfam" id="PF19263"/>
    </source>
</evidence>